<accession>A0A0A9TZ20</accession>
<organism evidence="1">
    <name type="scientific">Arundo donax</name>
    <name type="common">Giant reed</name>
    <name type="synonym">Donax arundinaceus</name>
    <dbReference type="NCBI Taxonomy" id="35708"/>
    <lineage>
        <taxon>Eukaryota</taxon>
        <taxon>Viridiplantae</taxon>
        <taxon>Streptophyta</taxon>
        <taxon>Embryophyta</taxon>
        <taxon>Tracheophyta</taxon>
        <taxon>Spermatophyta</taxon>
        <taxon>Magnoliopsida</taxon>
        <taxon>Liliopsida</taxon>
        <taxon>Poales</taxon>
        <taxon>Poaceae</taxon>
        <taxon>PACMAD clade</taxon>
        <taxon>Arundinoideae</taxon>
        <taxon>Arundineae</taxon>
        <taxon>Arundo</taxon>
    </lineage>
</organism>
<proteinExistence type="predicted"/>
<reference evidence="1" key="1">
    <citation type="submission" date="2014-09" db="EMBL/GenBank/DDBJ databases">
        <authorList>
            <person name="Magalhaes I.L.F."/>
            <person name="Oliveira U."/>
            <person name="Santos F.R."/>
            <person name="Vidigal T.H.D.A."/>
            <person name="Brescovit A.D."/>
            <person name="Santos A.J."/>
        </authorList>
    </citation>
    <scope>NUCLEOTIDE SEQUENCE</scope>
    <source>
        <tissue evidence="1">Shoot tissue taken approximately 20 cm above the soil surface</tissue>
    </source>
</reference>
<dbReference type="EMBL" id="GBRH01280070">
    <property type="protein sequence ID" value="JAD17825.1"/>
    <property type="molecule type" value="Transcribed_RNA"/>
</dbReference>
<sequence>MFRLLQRSNLFSVTPQKHFFPFSELCVKFFIYSFS</sequence>
<name>A0A0A9TZ20_ARUDO</name>
<evidence type="ECO:0000313" key="1">
    <source>
        <dbReference type="EMBL" id="JAD17825.1"/>
    </source>
</evidence>
<reference evidence="1" key="2">
    <citation type="journal article" date="2015" name="Data Brief">
        <title>Shoot transcriptome of the giant reed, Arundo donax.</title>
        <authorList>
            <person name="Barrero R.A."/>
            <person name="Guerrero F.D."/>
            <person name="Moolhuijzen P."/>
            <person name="Goolsby J.A."/>
            <person name="Tidwell J."/>
            <person name="Bellgard S.E."/>
            <person name="Bellgard M.I."/>
        </authorList>
    </citation>
    <scope>NUCLEOTIDE SEQUENCE</scope>
    <source>
        <tissue evidence="1">Shoot tissue taken approximately 20 cm above the soil surface</tissue>
    </source>
</reference>
<dbReference type="AlphaFoldDB" id="A0A0A9TZ20"/>
<protein>
    <submittedName>
        <fullName evidence="1">Uncharacterized protein</fullName>
    </submittedName>
</protein>